<accession>A0ABS0DZJ1</accession>
<keyword evidence="8" id="KW-0813">Transport</keyword>
<comment type="subunit">
    <text evidence="8">Homotrimer.</text>
</comment>
<dbReference type="SUPFAM" id="SSF56935">
    <property type="entry name" value="Porins"/>
    <property type="match status" value="1"/>
</dbReference>
<proteinExistence type="inferred from homology"/>
<keyword evidence="11" id="KW-1185">Reference proteome</keyword>
<dbReference type="PANTHER" id="PTHR34501">
    <property type="entry name" value="PROTEIN YDDL-RELATED"/>
    <property type="match status" value="1"/>
</dbReference>
<comment type="subcellular location">
    <subcellularLocation>
        <location evidence="1 8">Cell outer membrane</location>
        <topology evidence="1 8">Multi-pass membrane protein</topology>
    </subcellularLocation>
</comment>
<dbReference type="InterPro" id="IPR023614">
    <property type="entry name" value="Porin_dom_sf"/>
</dbReference>
<dbReference type="InterPro" id="IPR001702">
    <property type="entry name" value="Porin_Gram-ve"/>
</dbReference>
<reference evidence="10 11" key="1">
    <citation type="submission" date="2020-11" db="EMBL/GenBank/DDBJ databases">
        <title>Taxonomic investigation of Rahnella strains.</title>
        <authorList>
            <person name="Lee S.D."/>
        </authorList>
    </citation>
    <scope>NUCLEOTIDE SEQUENCE [LARGE SCALE GENOMIC DNA]</scope>
    <source>
        <strain evidence="10 11">SAP-17</strain>
    </source>
</reference>
<dbReference type="NCBIfam" id="NF007841">
    <property type="entry name" value="PRK10554.1"/>
    <property type="match status" value="1"/>
</dbReference>
<dbReference type="PANTHER" id="PTHR34501:SF8">
    <property type="entry name" value="OUTER MEMBRANE PORIN N-RELATED"/>
    <property type="match status" value="1"/>
</dbReference>
<feature type="signal peptide" evidence="9">
    <location>
        <begin position="1"/>
        <end position="21"/>
    </location>
</feature>
<dbReference type="InterPro" id="IPR033900">
    <property type="entry name" value="Gram_neg_porin_domain"/>
</dbReference>
<gene>
    <name evidence="10" type="primary">ompC</name>
    <name evidence="10" type="ORF">IV433_01120</name>
</gene>
<sequence length="382" mass="41453">MKRNILAVVIPALLVAGAANAAEIYNKDGNKLDLYGKVDARHQFSDDTGSDGDQTYVRFGFKGETQITDQLTGYGQWEYNVQANHAESDGDKGNKTRLGFAGLKFGDAGSFDYGRNYGVIYDVMSYTDQLPVFGDDTMYQNNDNFMVGRANGLATYRNSNFFGLVDGLSFAVQYQGKNENDRNAETTVNGITSVPRSSAINQNGDGWGTSAAYAIGNSGVSITGAYFSSNRTNTQKLDGNGDKASAYAFGTKYDANNLYLAAFYGESLNTTAYAGDSSLIANKTQNFEVVAQYQFDFGLRPSIAYLQSKGKDLTGLSGNGATYAGGDADLVKYIEVGTYYYFNKNMSTYVDYKINLLDDTDYTKAAGVSTDNVVGVGLQYQF</sequence>
<comment type="caution">
    <text evidence="10">The sequence shown here is derived from an EMBL/GenBank/DDBJ whole genome shotgun (WGS) entry which is preliminary data.</text>
</comment>
<protein>
    <submittedName>
        <fullName evidence="10">Porin OmpC</fullName>
    </submittedName>
</protein>
<dbReference type="InterPro" id="IPR001897">
    <property type="entry name" value="Porin_gammaproteobac"/>
</dbReference>
<dbReference type="PRINTS" id="PR00182">
    <property type="entry name" value="ECOLNEIPORIN"/>
</dbReference>
<dbReference type="PROSITE" id="PS00576">
    <property type="entry name" value="GRAM_NEG_PORIN"/>
    <property type="match status" value="1"/>
</dbReference>
<keyword evidence="5 9" id="KW-0732">Signal</keyword>
<evidence type="ECO:0000256" key="1">
    <source>
        <dbReference type="ARBA" id="ARBA00004571"/>
    </source>
</evidence>
<evidence type="ECO:0000313" key="11">
    <source>
        <dbReference type="Proteomes" id="UP000636811"/>
    </source>
</evidence>
<keyword evidence="6 8" id="KW-0472">Membrane</keyword>
<evidence type="ECO:0000256" key="2">
    <source>
        <dbReference type="ARBA" id="ARBA00007539"/>
    </source>
</evidence>
<comment type="similarity">
    <text evidence="2 8">Belongs to the Gram-negative porin family.</text>
</comment>
<dbReference type="Gene3D" id="2.40.160.10">
    <property type="entry name" value="Porin"/>
    <property type="match status" value="1"/>
</dbReference>
<evidence type="ECO:0000256" key="4">
    <source>
        <dbReference type="ARBA" id="ARBA00022692"/>
    </source>
</evidence>
<evidence type="ECO:0000256" key="6">
    <source>
        <dbReference type="ARBA" id="ARBA00023136"/>
    </source>
</evidence>
<dbReference type="InterPro" id="IPR050298">
    <property type="entry name" value="Gram-neg_bact_OMP"/>
</dbReference>
<dbReference type="CDD" id="cd00342">
    <property type="entry name" value="gram_neg_porins"/>
    <property type="match status" value="1"/>
</dbReference>
<feature type="chain" id="PRO_5045755094" evidence="9">
    <location>
        <begin position="22"/>
        <end position="382"/>
    </location>
</feature>
<dbReference type="InterPro" id="IPR013793">
    <property type="entry name" value="Porin_Gram-ve_CS"/>
</dbReference>
<keyword evidence="3" id="KW-1134">Transmembrane beta strand</keyword>
<evidence type="ECO:0000256" key="5">
    <source>
        <dbReference type="ARBA" id="ARBA00022729"/>
    </source>
</evidence>
<keyword evidence="4 8" id="KW-0812">Transmembrane</keyword>
<keyword evidence="7 8" id="KW-0998">Cell outer membrane</keyword>
<evidence type="ECO:0000256" key="3">
    <source>
        <dbReference type="ARBA" id="ARBA00022452"/>
    </source>
</evidence>
<evidence type="ECO:0000256" key="9">
    <source>
        <dbReference type="SAM" id="SignalP"/>
    </source>
</evidence>
<keyword evidence="8" id="KW-0626">Porin</keyword>
<dbReference type="PRINTS" id="PR00183">
    <property type="entry name" value="ECOLIPORIN"/>
</dbReference>
<evidence type="ECO:0000313" key="10">
    <source>
        <dbReference type="EMBL" id="MBF7978006.1"/>
    </source>
</evidence>
<dbReference type="Proteomes" id="UP000636811">
    <property type="component" value="Unassembled WGS sequence"/>
</dbReference>
<name>A0ABS0DZJ1_9GAMM</name>
<evidence type="ECO:0000256" key="7">
    <source>
        <dbReference type="ARBA" id="ARBA00023237"/>
    </source>
</evidence>
<organism evidence="10 11">
    <name type="scientific">Rahnella laticis</name>
    <dbReference type="NCBI Taxonomy" id="2787622"/>
    <lineage>
        <taxon>Bacteria</taxon>
        <taxon>Pseudomonadati</taxon>
        <taxon>Pseudomonadota</taxon>
        <taxon>Gammaproteobacteria</taxon>
        <taxon>Enterobacterales</taxon>
        <taxon>Yersiniaceae</taxon>
        <taxon>Rahnella</taxon>
    </lineage>
</organism>
<evidence type="ECO:0000256" key="8">
    <source>
        <dbReference type="RuleBase" id="RU000469"/>
    </source>
</evidence>
<dbReference type="Pfam" id="PF00267">
    <property type="entry name" value="Porin_1"/>
    <property type="match status" value="1"/>
</dbReference>
<dbReference type="EMBL" id="JADOBI010000001">
    <property type="protein sequence ID" value="MBF7978006.1"/>
    <property type="molecule type" value="Genomic_DNA"/>
</dbReference>
<keyword evidence="8" id="KW-0406">Ion transport</keyword>